<feature type="domain" description="C3H1-type" evidence="6">
    <location>
        <begin position="13"/>
        <end position="41"/>
    </location>
</feature>
<evidence type="ECO:0000313" key="7">
    <source>
        <dbReference type="EMBL" id="KAF4664792.1"/>
    </source>
</evidence>
<sequence length="233" mass="26107">MASSAGTLETNLPVKQKLCVHYGRYGHCVFGHRCRYAHNIKELANPNALLDPPAVSSTIVQLPYSNLTTSVATGRRPIPNRMRRATSYGLSFIVDDEEQLNQLSDKPTRGNDQLWTYEPAAAEPLLSPQPSFVTPPATIEDFSMETMSLLEYPRRNYQLGLDQFSSSRTMLEDCIQERFTDTLTLQSGVPKYEENDDRSCIQSSRVMSRNSSSSSSSVEDILALLEQARRPIP</sequence>
<evidence type="ECO:0000259" key="6">
    <source>
        <dbReference type="PROSITE" id="PS50103"/>
    </source>
</evidence>
<organism evidence="7 8">
    <name type="scientific">Perkinsus chesapeaki</name>
    <name type="common">Clam parasite</name>
    <name type="synonym">Perkinsus andrewsi</name>
    <dbReference type="NCBI Taxonomy" id="330153"/>
    <lineage>
        <taxon>Eukaryota</taxon>
        <taxon>Sar</taxon>
        <taxon>Alveolata</taxon>
        <taxon>Perkinsozoa</taxon>
        <taxon>Perkinsea</taxon>
        <taxon>Perkinsida</taxon>
        <taxon>Perkinsidae</taxon>
        <taxon>Perkinsus</taxon>
    </lineage>
</organism>
<name>A0A7J6LZR6_PERCH</name>
<dbReference type="Gene3D" id="4.10.1000.10">
    <property type="entry name" value="Zinc finger, CCCH-type"/>
    <property type="match status" value="1"/>
</dbReference>
<evidence type="ECO:0000256" key="1">
    <source>
        <dbReference type="ARBA" id="ARBA00022723"/>
    </source>
</evidence>
<dbReference type="InterPro" id="IPR000571">
    <property type="entry name" value="Znf_CCCH"/>
</dbReference>
<gene>
    <name evidence="7" type="ORF">FOL47_004934</name>
</gene>
<reference evidence="7 8" key="1">
    <citation type="submission" date="2020-04" db="EMBL/GenBank/DDBJ databases">
        <title>Perkinsus chesapeaki whole genome sequence.</title>
        <authorList>
            <person name="Bogema D.R."/>
        </authorList>
    </citation>
    <scope>NUCLEOTIDE SEQUENCE [LARGE SCALE GENOMIC DNA]</scope>
    <source>
        <strain evidence="7">ATCC PRA-425</strain>
    </source>
</reference>
<keyword evidence="3 4" id="KW-0862">Zinc</keyword>
<evidence type="ECO:0000313" key="8">
    <source>
        <dbReference type="Proteomes" id="UP000591131"/>
    </source>
</evidence>
<proteinExistence type="predicted"/>
<feature type="region of interest" description="Disordered" evidence="5">
    <location>
        <begin position="192"/>
        <end position="220"/>
    </location>
</feature>
<feature type="compositionally biased region" description="Low complexity" evidence="5">
    <location>
        <begin position="203"/>
        <end position="218"/>
    </location>
</feature>
<keyword evidence="8" id="KW-1185">Reference proteome</keyword>
<dbReference type="PROSITE" id="PS50103">
    <property type="entry name" value="ZF_C3H1"/>
    <property type="match status" value="1"/>
</dbReference>
<evidence type="ECO:0000256" key="3">
    <source>
        <dbReference type="ARBA" id="ARBA00022833"/>
    </source>
</evidence>
<dbReference type="SUPFAM" id="SSF90229">
    <property type="entry name" value="CCCH zinc finger"/>
    <property type="match status" value="1"/>
</dbReference>
<evidence type="ECO:0000256" key="4">
    <source>
        <dbReference type="PROSITE-ProRule" id="PRU00723"/>
    </source>
</evidence>
<evidence type="ECO:0000256" key="5">
    <source>
        <dbReference type="SAM" id="MobiDB-lite"/>
    </source>
</evidence>
<evidence type="ECO:0000256" key="2">
    <source>
        <dbReference type="ARBA" id="ARBA00022771"/>
    </source>
</evidence>
<keyword evidence="1 4" id="KW-0479">Metal-binding</keyword>
<dbReference type="Proteomes" id="UP000591131">
    <property type="component" value="Unassembled WGS sequence"/>
</dbReference>
<dbReference type="GO" id="GO:0008270">
    <property type="term" value="F:zinc ion binding"/>
    <property type="evidence" value="ECO:0007669"/>
    <property type="project" value="UniProtKB-KW"/>
</dbReference>
<comment type="caution">
    <text evidence="7">The sequence shown here is derived from an EMBL/GenBank/DDBJ whole genome shotgun (WGS) entry which is preliminary data.</text>
</comment>
<dbReference type="EMBL" id="JAAPAO010000279">
    <property type="protein sequence ID" value="KAF4664792.1"/>
    <property type="molecule type" value="Genomic_DNA"/>
</dbReference>
<keyword evidence="2 4" id="KW-0863">Zinc-finger</keyword>
<feature type="zinc finger region" description="C3H1-type" evidence="4">
    <location>
        <begin position="13"/>
        <end position="41"/>
    </location>
</feature>
<accession>A0A7J6LZR6</accession>
<protein>
    <recommendedName>
        <fullName evidence="6">C3H1-type domain-containing protein</fullName>
    </recommendedName>
</protein>
<dbReference type="InterPro" id="IPR036855">
    <property type="entry name" value="Znf_CCCH_sf"/>
</dbReference>
<dbReference type="AlphaFoldDB" id="A0A7J6LZR6"/>